<feature type="region of interest" description="Disordered" evidence="1">
    <location>
        <begin position="65"/>
        <end position="99"/>
    </location>
</feature>
<evidence type="ECO:0000256" key="1">
    <source>
        <dbReference type="SAM" id="MobiDB-lite"/>
    </source>
</evidence>
<dbReference type="Proteomes" id="UP001501444">
    <property type="component" value="Unassembled WGS sequence"/>
</dbReference>
<accession>A0ABP5TSM2</accession>
<name>A0ABP5TSM2_9ACTN</name>
<organism evidence="2 3">
    <name type="scientific">Dactylosporangium salmoneum</name>
    <dbReference type="NCBI Taxonomy" id="53361"/>
    <lineage>
        <taxon>Bacteria</taxon>
        <taxon>Bacillati</taxon>
        <taxon>Actinomycetota</taxon>
        <taxon>Actinomycetes</taxon>
        <taxon>Micromonosporales</taxon>
        <taxon>Micromonosporaceae</taxon>
        <taxon>Dactylosporangium</taxon>
    </lineage>
</organism>
<gene>
    <name evidence="2" type="ORF">GCM10010170_055540</name>
</gene>
<keyword evidence="3" id="KW-1185">Reference proteome</keyword>
<comment type="caution">
    <text evidence="2">The sequence shown here is derived from an EMBL/GenBank/DDBJ whole genome shotgun (WGS) entry which is preliminary data.</text>
</comment>
<evidence type="ECO:0000313" key="3">
    <source>
        <dbReference type="Proteomes" id="UP001501444"/>
    </source>
</evidence>
<dbReference type="RefSeq" id="WP_344615463.1">
    <property type="nucleotide sequence ID" value="NZ_BAAARV010000048.1"/>
</dbReference>
<protein>
    <submittedName>
        <fullName evidence="2">Uncharacterized protein</fullName>
    </submittedName>
</protein>
<evidence type="ECO:0000313" key="2">
    <source>
        <dbReference type="EMBL" id="GAA2360585.1"/>
    </source>
</evidence>
<dbReference type="EMBL" id="BAAARV010000048">
    <property type="protein sequence ID" value="GAA2360585.1"/>
    <property type="molecule type" value="Genomic_DNA"/>
</dbReference>
<proteinExistence type="predicted"/>
<reference evidence="3" key="1">
    <citation type="journal article" date="2019" name="Int. J. Syst. Evol. Microbiol.">
        <title>The Global Catalogue of Microorganisms (GCM) 10K type strain sequencing project: providing services to taxonomists for standard genome sequencing and annotation.</title>
        <authorList>
            <consortium name="The Broad Institute Genomics Platform"/>
            <consortium name="The Broad Institute Genome Sequencing Center for Infectious Disease"/>
            <person name="Wu L."/>
            <person name="Ma J."/>
        </authorList>
    </citation>
    <scope>NUCLEOTIDE SEQUENCE [LARGE SCALE GENOMIC DNA]</scope>
    <source>
        <strain evidence="3">JCM 3272</strain>
    </source>
</reference>
<sequence>MGELVPLPKTGDVFSDVRGDDRTMRVTCHPHRGTVVVSLWVDKICRASFQLAEADLPRLQQALSEMRFDPSAPATEHPDSGAAPHAPDHTGASELPESA</sequence>